<dbReference type="NCBIfam" id="TIGR03357">
    <property type="entry name" value="VI_zyme"/>
    <property type="match status" value="1"/>
</dbReference>
<sequence length="139" mass="16198">MNGLRLLERIALMEENPDQRVFFDREQVINSIIMNLTNILNTKIGSAQTVPDLGTPDFTNFLGRPKSENFEELKRVIQHVIEKYEPRLQDIKLEEIEDENDPFSLSFRVEGKVSTERGEMEIYFVSRVRPEGRVEVGEK</sequence>
<accession>A0A1G9ZU74</accession>
<dbReference type="Pfam" id="PF04965">
    <property type="entry name" value="GPW_gp25"/>
    <property type="match status" value="1"/>
</dbReference>
<dbReference type="OrthoDB" id="1524306at2"/>
<dbReference type="InterPro" id="IPR007048">
    <property type="entry name" value="IraD/Gp25-like"/>
</dbReference>
<name>A0A1G9ZU74_9BACT</name>
<reference evidence="2 3" key="1">
    <citation type="submission" date="2016-10" db="EMBL/GenBank/DDBJ databases">
        <authorList>
            <person name="de Groot N.N."/>
        </authorList>
    </citation>
    <scope>NUCLEOTIDE SEQUENCE [LARGE SCALE GENOMIC DNA]</scope>
    <source>
        <strain evidence="2 3">DSM 15269</strain>
    </source>
</reference>
<dbReference type="RefSeq" id="WP_092061917.1">
    <property type="nucleotide sequence ID" value="NZ_FNIN01000001.1"/>
</dbReference>
<proteinExistence type="predicted"/>
<dbReference type="PANTHER" id="PTHR38595:SF2">
    <property type="entry name" value="TYPE VI SECRETION SYSTEM BASEPLATE SUBUNIT TSSE"/>
    <property type="match status" value="1"/>
</dbReference>
<keyword evidence="3" id="KW-1185">Reference proteome</keyword>
<dbReference type="InterPro" id="IPR053176">
    <property type="entry name" value="T6SS_TssE1-like"/>
</dbReference>
<dbReference type="Gene3D" id="3.10.450.40">
    <property type="match status" value="1"/>
</dbReference>
<dbReference type="PANTHER" id="PTHR38595">
    <property type="entry name" value="CYTOPLASMIC PROTEIN-RELATED"/>
    <property type="match status" value="1"/>
</dbReference>
<gene>
    <name evidence="2" type="ORF">SAMN04488516_101168</name>
</gene>
<dbReference type="Proteomes" id="UP000199602">
    <property type="component" value="Unassembled WGS sequence"/>
</dbReference>
<evidence type="ECO:0000313" key="2">
    <source>
        <dbReference type="EMBL" id="SDN24770.1"/>
    </source>
</evidence>
<dbReference type="InterPro" id="IPR017737">
    <property type="entry name" value="TssE1-like"/>
</dbReference>
<organism evidence="2 3">
    <name type="scientific">Desulfonauticus submarinus</name>
    <dbReference type="NCBI Taxonomy" id="206665"/>
    <lineage>
        <taxon>Bacteria</taxon>
        <taxon>Pseudomonadati</taxon>
        <taxon>Thermodesulfobacteriota</taxon>
        <taxon>Desulfovibrionia</taxon>
        <taxon>Desulfovibrionales</taxon>
        <taxon>Desulfonauticaceae</taxon>
        <taxon>Desulfonauticus</taxon>
    </lineage>
</organism>
<protein>
    <submittedName>
        <fullName evidence="2">Type VI secretion system protein</fullName>
    </submittedName>
</protein>
<dbReference type="SUPFAM" id="SSF160719">
    <property type="entry name" value="gpW/gp25-like"/>
    <property type="match status" value="1"/>
</dbReference>
<dbReference type="EMBL" id="FNIN01000001">
    <property type="protein sequence ID" value="SDN24770.1"/>
    <property type="molecule type" value="Genomic_DNA"/>
</dbReference>
<dbReference type="AlphaFoldDB" id="A0A1G9ZU74"/>
<feature type="domain" description="IraD/Gp25-like" evidence="1">
    <location>
        <begin position="30"/>
        <end position="116"/>
    </location>
</feature>
<evidence type="ECO:0000313" key="3">
    <source>
        <dbReference type="Proteomes" id="UP000199602"/>
    </source>
</evidence>
<evidence type="ECO:0000259" key="1">
    <source>
        <dbReference type="Pfam" id="PF04965"/>
    </source>
</evidence>
<dbReference type="STRING" id="206665.SAMN04488516_101168"/>